<dbReference type="AlphaFoldDB" id="A0A927IJI0"/>
<protein>
    <submittedName>
        <fullName evidence="1">Outer membrane protein assembly factor BamC</fullName>
    </submittedName>
</protein>
<comment type="caution">
    <text evidence="1">The sequence shown here is derived from an EMBL/GenBank/DDBJ whole genome shotgun (WGS) entry which is preliminary data.</text>
</comment>
<dbReference type="EMBL" id="JACYFT010000002">
    <property type="protein sequence ID" value="MBD8050719.1"/>
    <property type="molecule type" value="Genomic_DNA"/>
</dbReference>
<name>A0A927IJI0_9BURK</name>
<dbReference type="Proteomes" id="UP000647424">
    <property type="component" value="Unassembled WGS sequence"/>
</dbReference>
<keyword evidence="2" id="KW-1185">Reference proteome</keyword>
<evidence type="ECO:0000313" key="1">
    <source>
        <dbReference type="EMBL" id="MBD8050719.1"/>
    </source>
</evidence>
<organism evidence="1 2">
    <name type="scientific">Limnohabitans radicicola</name>
    <dbReference type="NCBI Taxonomy" id="2771427"/>
    <lineage>
        <taxon>Bacteria</taxon>
        <taxon>Pseudomonadati</taxon>
        <taxon>Pseudomonadota</taxon>
        <taxon>Betaproteobacteria</taxon>
        <taxon>Burkholderiales</taxon>
        <taxon>Comamonadaceae</taxon>
        <taxon>Limnohabitans</taxon>
    </lineage>
</organism>
<dbReference type="InterPro" id="IPR010653">
    <property type="entry name" value="NlpB/DapX"/>
</dbReference>
<dbReference type="Pfam" id="PF06804">
    <property type="entry name" value="Lipoprotein_18"/>
    <property type="match status" value="1"/>
</dbReference>
<dbReference type="Gene3D" id="3.30.310.170">
    <property type="entry name" value="Outer membrane protein assembly factor BamC"/>
    <property type="match status" value="1"/>
</dbReference>
<reference evidence="1" key="1">
    <citation type="submission" date="2020-09" db="EMBL/GenBank/DDBJ databases">
        <title>Genome seq and assembly of Limnohabitants sp.</title>
        <authorList>
            <person name="Chhetri G."/>
        </authorList>
    </citation>
    <scope>NUCLEOTIDE SEQUENCE</scope>
    <source>
        <strain evidence="1">JUR4</strain>
    </source>
</reference>
<accession>A0A927IJI0</accession>
<evidence type="ECO:0000313" key="2">
    <source>
        <dbReference type="Proteomes" id="UP000647424"/>
    </source>
</evidence>
<proteinExistence type="predicted"/>
<dbReference type="InterPro" id="IPR042268">
    <property type="entry name" value="BamC_C"/>
</dbReference>
<gene>
    <name evidence="1" type="primary">bamC</name>
    <name evidence="1" type="ORF">IC609_09190</name>
</gene>
<sequence>MTAVAIAALLSGCAALEEEKINYKSAAKATGSLDVPPDLTQLRKDSRYALESNSATASGFAGAAKKVTDAGTAANTMGDVRMERSGAQRWLVVSRPADKVWEPLREFWTANGFNLSMDSPDVGIMETDWAENRAKIPQDLIRRTIGRVLDSLYSTGERDKFRTRVERNAQGGVDIHVAHRGMVESFTSNDKTSTTWQPRASDPELEIEFLRRLMVKLGASPEQAKVATAGTASVVPALAVAVIDGRPSLKLSDDLERAWRKTGVALDRTGFTVEDRDRTKGVYFVRYVPPGTSAEEPGFFAKLFSSKTAGPELTRYRVNLEAQDGATLVRVQSSDGKPDNSENAQKILKLLAAELR</sequence>